<proteinExistence type="predicted"/>
<sequence>MHTEPWGFVKKQPTLLSFLKWFFIAVCIQAPYSKKAEQSWTEHDSVQILASKAGHEAK</sequence>
<reference evidence="2" key="2">
    <citation type="journal article" date="2015" name="Fish Shellfish Immunol.">
        <title>Early steps in the European eel (Anguilla anguilla)-Vibrio vulnificus interaction in the gills: Role of the RtxA13 toxin.</title>
        <authorList>
            <person name="Callol A."/>
            <person name="Pajuelo D."/>
            <person name="Ebbesson L."/>
            <person name="Teles M."/>
            <person name="MacKenzie S."/>
            <person name="Amaro C."/>
        </authorList>
    </citation>
    <scope>NUCLEOTIDE SEQUENCE</scope>
</reference>
<feature type="chain" id="PRO_5002431604" evidence="1">
    <location>
        <begin position="30"/>
        <end position="58"/>
    </location>
</feature>
<accession>A0A0E9QUN8</accession>
<protein>
    <submittedName>
        <fullName evidence="2">Uncharacterized protein</fullName>
    </submittedName>
</protein>
<dbReference type="EMBL" id="GBXM01087896">
    <property type="protein sequence ID" value="JAH20681.1"/>
    <property type="molecule type" value="Transcribed_RNA"/>
</dbReference>
<keyword evidence="1" id="KW-0732">Signal</keyword>
<organism evidence="2">
    <name type="scientific">Anguilla anguilla</name>
    <name type="common">European freshwater eel</name>
    <name type="synonym">Muraena anguilla</name>
    <dbReference type="NCBI Taxonomy" id="7936"/>
    <lineage>
        <taxon>Eukaryota</taxon>
        <taxon>Metazoa</taxon>
        <taxon>Chordata</taxon>
        <taxon>Craniata</taxon>
        <taxon>Vertebrata</taxon>
        <taxon>Euteleostomi</taxon>
        <taxon>Actinopterygii</taxon>
        <taxon>Neopterygii</taxon>
        <taxon>Teleostei</taxon>
        <taxon>Anguilliformes</taxon>
        <taxon>Anguillidae</taxon>
        <taxon>Anguilla</taxon>
    </lineage>
</organism>
<name>A0A0E9QUN8_ANGAN</name>
<evidence type="ECO:0000313" key="2">
    <source>
        <dbReference type="EMBL" id="JAH20681.1"/>
    </source>
</evidence>
<reference evidence="2" key="1">
    <citation type="submission" date="2014-11" db="EMBL/GenBank/DDBJ databases">
        <authorList>
            <person name="Amaro Gonzalez C."/>
        </authorList>
    </citation>
    <scope>NUCLEOTIDE SEQUENCE</scope>
</reference>
<dbReference type="AlphaFoldDB" id="A0A0E9QUN8"/>
<evidence type="ECO:0000256" key="1">
    <source>
        <dbReference type="SAM" id="SignalP"/>
    </source>
</evidence>
<feature type="signal peptide" evidence="1">
    <location>
        <begin position="1"/>
        <end position="29"/>
    </location>
</feature>